<accession>A0A498HJ07</accession>
<organism evidence="1 2">
    <name type="scientific">Malus domestica</name>
    <name type="common">Apple</name>
    <name type="synonym">Pyrus malus</name>
    <dbReference type="NCBI Taxonomy" id="3750"/>
    <lineage>
        <taxon>Eukaryota</taxon>
        <taxon>Viridiplantae</taxon>
        <taxon>Streptophyta</taxon>
        <taxon>Embryophyta</taxon>
        <taxon>Tracheophyta</taxon>
        <taxon>Spermatophyta</taxon>
        <taxon>Magnoliopsida</taxon>
        <taxon>eudicotyledons</taxon>
        <taxon>Gunneridae</taxon>
        <taxon>Pentapetalae</taxon>
        <taxon>rosids</taxon>
        <taxon>fabids</taxon>
        <taxon>Rosales</taxon>
        <taxon>Rosaceae</taxon>
        <taxon>Amygdaloideae</taxon>
        <taxon>Maleae</taxon>
        <taxon>Malus</taxon>
    </lineage>
</organism>
<dbReference type="AlphaFoldDB" id="A0A498HJ07"/>
<dbReference type="STRING" id="3750.A0A498HJ07"/>
<reference evidence="1 2" key="1">
    <citation type="submission" date="2018-10" db="EMBL/GenBank/DDBJ databases">
        <title>A high-quality apple genome assembly.</title>
        <authorList>
            <person name="Hu J."/>
        </authorList>
    </citation>
    <scope>NUCLEOTIDE SEQUENCE [LARGE SCALE GENOMIC DNA]</scope>
    <source>
        <strain evidence="2">cv. HFTH1</strain>
        <tissue evidence="1">Young leaf</tissue>
    </source>
</reference>
<gene>
    <name evidence="1" type="ORF">DVH24_015601</name>
</gene>
<sequence length="62" mass="7147">MSKIGDEEEEFVEHDAVHKALLALLRQDVKALFKHIGSVEEPSTYEIIQEKAERTQARLKQL</sequence>
<comment type="caution">
    <text evidence="1">The sequence shown here is derived from an EMBL/GenBank/DDBJ whole genome shotgun (WGS) entry which is preliminary data.</text>
</comment>
<dbReference type="EMBL" id="RDQH01000342">
    <property type="protein sequence ID" value="RXH70979.1"/>
    <property type="molecule type" value="Genomic_DNA"/>
</dbReference>
<evidence type="ECO:0000313" key="1">
    <source>
        <dbReference type="EMBL" id="RXH70979.1"/>
    </source>
</evidence>
<name>A0A498HJ07_MALDO</name>
<keyword evidence="2" id="KW-1185">Reference proteome</keyword>
<proteinExistence type="predicted"/>
<evidence type="ECO:0000313" key="2">
    <source>
        <dbReference type="Proteomes" id="UP000290289"/>
    </source>
</evidence>
<dbReference type="Proteomes" id="UP000290289">
    <property type="component" value="Chromosome 16"/>
</dbReference>
<protein>
    <submittedName>
        <fullName evidence="1">Uncharacterized protein</fullName>
    </submittedName>
</protein>